<evidence type="ECO:0000313" key="3">
    <source>
        <dbReference type="Proteomes" id="UP000554286"/>
    </source>
</evidence>
<dbReference type="EMBL" id="JACIGK010000010">
    <property type="protein sequence ID" value="MBB4266064.1"/>
    <property type="molecule type" value="Genomic_DNA"/>
</dbReference>
<accession>A0A7W6RCM3</accession>
<organism evidence="2 3">
    <name type="scientific">Roseospira visakhapatnamensis</name>
    <dbReference type="NCBI Taxonomy" id="390880"/>
    <lineage>
        <taxon>Bacteria</taxon>
        <taxon>Pseudomonadati</taxon>
        <taxon>Pseudomonadota</taxon>
        <taxon>Alphaproteobacteria</taxon>
        <taxon>Rhodospirillales</taxon>
        <taxon>Rhodospirillaceae</taxon>
        <taxon>Roseospira</taxon>
    </lineage>
</organism>
<name>A0A7W6RCM3_9PROT</name>
<sequence>MRGVARRCGIVPGILLLAALVVVVMALLTRPAAADTVGTVARVQGEAFARAEAARTARSLAVGDTVDSGDMLTTGAGARLEIALADGGTLQLGADAAFVVDALALGDGPEGALSTAMRLFNGPFRLMGTHAGGQVVTRAAVIGIRGTDVWGGVIDGGFGVLLQDGIVDVITPGGVATLDTPGEGVMVFQPREGPRDQRIWGAAKVARAVASVTVAE</sequence>
<dbReference type="RefSeq" id="WP_184044070.1">
    <property type="nucleotide sequence ID" value="NZ_JACIGK010000010.1"/>
</dbReference>
<evidence type="ECO:0000259" key="1">
    <source>
        <dbReference type="Pfam" id="PF04773"/>
    </source>
</evidence>
<evidence type="ECO:0000313" key="2">
    <source>
        <dbReference type="EMBL" id="MBB4266064.1"/>
    </source>
</evidence>
<protein>
    <recommendedName>
        <fullName evidence="1">FecR protein domain-containing protein</fullName>
    </recommendedName>
</protein>
<keyword evidence="3" id="KW-1185">Reference proteome</keyword>
<dbReference type="Pfam" id="PF04773">
    <property type="entry name" value="FecR"/>
    <property type="match status" value="1"/>
</dbReference>
<dbReference type="AlphaFoldDB" id="A0A7W6RCM3"/>
<proteinExistence type="predicted"/>
<reference evidence="2 3" key="1">
    <citation type="submission" date="2020-08" db="EMBL/GenBank/DDBJ databases">
        <title>Genome sequencing of Purple Non-Sulfur Bacteria from various extreme environments.</title>
        <authorList>
            <person name="Mayer M."/>
        </authorList>
    </citation>
    <scope>NUCLEOTIDE SEQUENCE [LARGE SCALE GENOMIC DNA]</scope>
    <source>
        <strain evidence="2 3">JA131</strain>
    </source>
</reference>
<dbReference type="Proteomes" id="UP000554286">
    <property type="component" value="Unassembled WGS sequence"/>
</dbReference>
<feature type="domain" description="FecR protein" evidence="1">
    <location>
        <begin position="72"/>
        <end position="166"/>
    </location>
</feature>
<gene>
    <name evidence="2" type="ORF">GGD89_001690</name>
</gene>
<dbReference type="InterPro" id="IPR006860">
    <property type="entry name" value="FecR"/>
</dbReference>
<comment type="caution">
    <text evidence="2">The sequence shown here is derived from an EMBL/GenBank/DDBJ whole genome shotgun (WGS) entry which is preliminary data.</text>
</comment>